<accession>A0A545VN52</accession>
<dbReference type="SUPFAM" id="SSF57850">
    <property type="entry name" value="RING/U-box"/>
    <property type="match status" value="1"/>
</dbReference>
<feature type="compositionally biased region" description="Low complexity" evidence="5">
    <location>
        <begin position="98"/>
        <end position="110"/>
    </location>
</feature>
<dbReference type="InterPro" id="IPR017907">
    <property type="entry name" value="Znf_RING_CS"/>
</dbReference>
<feature type="compositionally biased region" description="Polar residues" evidence="5">
    <location>
        <begin position="202"/>
        <end position="230"/>
    </location>
</feature>
<evidence type="ECO:0000256" key="3">
    <source>
        <dbReference type="ARBA" id="ARBA00022833"/>
    </source>
</evidence>
<dbReference type="Pfam" id="PF13920">
    <property type="entry name" value="zf-C3HC4_3"/>
    <property type="match status" value="1"/>
</dbReference>
<feature type="region of interest" description="Disordered" evidence="5">
    <location>
        <begin position="22"/>
        <end position="110"/>
    </location>
</feature>
<dbReference type="EMBL" id="SPUK01000019">
    <property type="protein sequence ID" value="TQV91431.1"/>
    <property type="molecule type" value="Genomic_DNA"/>
</dbReference>
<keyword evidence="3" id="KW-0862">Zinc</keyword>
<dbReference type="STRING" id="43265.A0A545VN52"/>
<evidence type="ECO:0000256" key="2">
    <source>
        <dbReference type="ARBA" id="ARBA00022771"/>
    </source>
</evidence>
<feature type="region of interest" description="Disordered" evidence="5">
    <location>
        <begin position="143"/>
        <end position="170"/>
    </location>
</feature>
<feature type="compositionally biased region" description="Polar residues" evidence="5">
    <location>
        <begin position="239"/>
        <end position="253"/>
    </location>
</feature>
<dbReference type="OrthoDB" id="6270329at2759"/>
<name>A0A545VN52_9HYPO</name>
<keyword evidence="8" id="KW-1185">Reference proteome</keyword>
<feature type="compositionally biased region" description="Low complexity" evidence="5">
    <location>
        <begin position="43"/>
        <end position="60"/>
    </location>
</feature>
<dbReference type="AlphaFoldDB" id="A0A545VN52"/>
<dbReference type="GO" id="GO:0008270">
    <property type="term" value="F:zinc ion binding"/>
    <property type="evidence" value="ECO:0007669"/>
    <property type="project" value="UniProtKB-KW"/>
</dbReference>
<dbReference type="SMART" id="SM00184">
    <property type="entry name" value="RING"/>
    <property type="match status" value="1"/>
</dbReference>
<dbReference type="PROSITE" id="PS50089">
    <property type="entry name" value="ZF_RING_2"/>
    <property type="match status" value="1"/>
</dbReference>
<evidence type="ECO:0000256" key="4">
    <source>
        <dbReference type="PROSITE-ProRule" id="PRU00175"/>
    </source>
</evidence>
<keyword evidence="1" id="KW-0479">Metal-binding</keyword>
<keyword evidence="2 4" id="KW-0863">Zinc-finger</keyword>
<comment type="caution">
    <text evidence="7">The sequence shown here is derived from an EMBL/GenBank/DDBJ whole genome shotgun (WGS) entry which is preliminary data.</text>
</comment>
<feature type="compositionally biased region" description="Basic and acidic residues" evidence="5">
    <location>
        <begin position="274"/>
        <end position="291"/>
    </location>
</feature>
<gene>
    <name evidence="7" type="ORF">IF1G_09930</name>
</gene>
<evidence type="ECO:0000256" key="5">
    <source>
        <dbReference type="SAM" id="MobiDB-lite"/>
    </source>
</evidence>
<dbReference type="InterPro" id="IPR001841">
    <property type="entry name" value="Znf_RING"/>
</dbReference>
<organism evidence="7 8">
    <name type="scientific">Cordyceps javanica</name>
    <dbReference type="NCBI Taxonomy" id="43265"/>
    <lineage>
        <taxon>Eukaryota</taxon>
        <taxon>Fungi</taxon>
        <taxon>Dikarya</taxon>
        <taxon>Ascomycota</taxon>
        <taxon>Pezizomycotina</taxon>
        <taxon>Sordariomycetes</taxon>
        <taxon>Hypocreomycetidae</taxon>
        <taxon>Hypocreales</taxon>
        <taxon>Cordycipitaceae</taxon>
        <taxon>Cordyceps</taxon>
    </lineage>
</organism>
<dbReference type="InterPro" id="IPR047134">
    <property type="entry name" value="RNF4"/>
</dbReference>
<reference evidence="7 8" key="1">
    <citation type="journal article" date="2019" name="Appl. Microbiol. Biotechnol.">
        <title>Genome sequence of Isaria javanica and comparative genome analysis insights into family S53 peptidase evolution in fungal entomopathogens.</title>
        <authorList>
            <person name="Lin R."/>
            <person name="Zhang X."/>
            <person name="Xin B."/>
            <person name="Zou M."/>
            <person name="Gao Y."/>
            <person name="Qin F."/>
            <person name="Hu Q."/>
            <person name="Xie B."/>
            <person name="Cheng X."/>
        </authorList>
    </citation>
    <scope>NUCLEOTIDE SEQUENCE [LARGE SCALE GENOMIC DNA]</scope>
    <source>
        <strain evidence="7 8">IJ1G</strain>
    </source>
</reference>
<dbReference type="Gene3D" id="3.30.40.10">
    <property type="entry name" value="Zinc/RING finger domain, C3HC4 (zinc finger)"/>
    <property type="match status" value="1"/>
</dbReference>
<dbReference type="PANTHER" id="PTHR23041">
    <property type="entry name" value="RING FINGER DOMAIN-CONTAINING"/>
    <property type="match status" value="1"/>
</dbReference>
<dbReference type="PANTHER" id="PTHR23041:SF78">
    <property type="entry name" value="E3 UBIQUITIN-PROTEIN LIGASE RNF4"/>
    <property type="match status" value="1"/>
</dbReference>
<feature type="region of interest" description="Disordered" evidence="5">
    <location>
        <begin position="192"/>
        <end position="314"/>
    </location>
</feature>
<dbReference type="PROSITE" id="PS00518">
    <property type="entry name" value="ZF_RING_1"/>
    <property type="match status" value="1"/>
</dbReference>
<protein>
    <submittedName>
        <fullName evidence="7">SLX8 protein</fullName>
    </submittedName>
</protein>
<feature type="domain" description="RING-type" evidence="6">
    <location>
        <begin position="347"/>
        <end position="388"/>
    </location>
</feature>
<evidence type="ECO:0000256" key="1">
    <source>
        <dbReference type="ARBA" id="ARBA00022723"/>
    </source>
</evidence>
<proteinExistence type="predicted"/>
<evidence type="ECO:0000259" key="6">
    <source>
        <dbReference type="PROSITE" id="PS50089"/>
    </source>
</evidence>
<dbReference type="Proteomes" id="UP000315783">
    <property type="component" value="Unassembled WGS sequence"/>
</dbReference>
<evidence type="ECO:0000313" key="8">
    <source>
        <dbReference type="Proteomes" id="UP000315783"/>
    </source>
</evidence>
<evidence type="ECO:0000313" key="7">
    <source>
        <dbReference type="EMBL" id="TQV91431.1"/>
    </source>
</evidence>
<dbReference type="InterPro" id="IPR013083">
    <property type="entry name" value="Znf_RING/FYVE/PHD"/>
</dbReference>
<sequence>MSLASASPRRASLDSDIILISTSPLPASPRPPAARSRHRHHALQPPATAAAGALPPARSSSPRHHAHISSAPPNPITSPPRHLNNPLSPSRHRRPRQHSPSQHDSVHATAATAAALSDPVAGSPLQTRSSATSYDRRSFLDELLGDGIPSSPTYPSLRSPPSLLDDDIYQDDSNIDSHVANTTQTSDCMGRANNAAADVPDSPSQQLQAGPSANTTQNTDFSLPETQYSPIFNDLTDDQGATETASTSFSENMPATLRRGNSDIRPRPKRRRGSPAERRLQVKHETVKPLDPDEDLFGDSPKAPTVPKDAIDDEDLTTIDLTEATEVPAELKKPIVDNRIKIAAFQCAICMDDVTGLTVTYCGHLFCAQCLHHSLDVESTKGKCPMCRSKIDMKARESYSSKTKGFWPLELKLMTTTRKGKRKADDISK</sequence>